<name>A0A1H3F470_9RHOB</name>
<organism evidence="3 4">
    <name type="scientific">Citreimonas salinaria</name>
    <dbReference type="NCBI Taxonomy" id="321339"/>
    <lineage>
        <taxon>Bacteria</taxon>
        <taxon>Pseudomonadati</taxon>
        <taxon>Pseudomonadota</taxon>
        <taxon>Alphaproteobacteria</taxon>
        <taxon>Rhodobacterales</taxon>
        <taxon>Roseobacteraceae</taxon>
        <taxon>Citreimonas</taxon>
    </lineage>
</organism>
<dbReference type="STRING" id="321339.SAMN05444340_101171"/>
<dbReference type="SUPFAM" id="SSF53335">
    <property type="entry name" value="S-adenosyl-L-methionine-dependent methyltransferases"/>
    <property type="match status" value="1"/>
</dbReference>
<dbReference type="PANTHER" id="PTHR43317:SF3">
    <property type="entry name" value="BLR2883 PROTEIN"/>
    <property type="match status" value="1"/>
</dbReference>
<evidence type="ECO:0000313" key="3">
    <source>
        <dbReference type="EMBL" id="SDX85680.1"/>
    </source>
</evidence>
<evidence type="ECO:0000313" key="4">
    <source>
        <dbReference type="Proteomes" id="UP000199286"/>
    </source>
</evidence>
<keyword evidence="1" id="KW-0620">Polyamine biosynthesis</keyword>
<accession>A0A1H3F470</accession>
<dbReference type="Proteomes" id="UP000199286">
    <property type="component" value="Unassembled WGS sequence"/>
</dbReference>
<dbReference type="RefSeq" id="WP_089877794.1">
    <property type="nucleotide sequence ID" value="NZ_FNPF01000001.1"/>
</dbReference>
<evidence type="ECO:0000259" key="2">
    <source>
        <dbReference type="PROSITE" id="PS50042"/>
    </source>
</evidence>
<dbReference type="PROSITE" id="PS50042">
    <property type="entry name" value="CNMP_BINDING_3"/>
    <property type="match status" value="1"/>
</dbReference>
<evidence type="ECO:0000256" key="1">
    <source>
        <dbReference type="ARBA" id="ARBA00023115"/>
    </source>
</evidence>
<keyword evidence="4" id="KW-1185">Reference proteome</keyword>
<dbReference type="OrthoDB" id="9793351at2"/>
<dbReference type="PANTHER" id="PTHR43317">
    <property type="entry name" value="THERMOSPERMINE SYNTHASE ACAULIS5"/>
    <property type="match status" value="1"/>
</dbReference>
<dbReference type="InterPro" id="IPR000595">
    <property type="entry name" value="cNMP-bd_dom"/>
</dbReference>
<dbReference type="GO" id="GO:0006596">
    <property type="term" value="P:polyamine biosynthetic process"/>
    <property type="evidence" value="ECO:0007669"/>
    <property type="project" value="UniProtKB-KW"/>
</dbReference>
<sequence>MLPWIELASAVAPGGGMLRLLRRGEEFSIRLGDGNELMNSRLSGSEEALATLALERAGARAAPVVLIGGLGMGFTLRAAQAVAPADARLIVSEIVPELIAWASGPMQPVFGDCLSDRRVEIRQGDVGDEIRAASGGFDAILLDVDNGPDGLTRDDNDGLYGEAGLRAARRALRPGGVLAVWSAHRDAGFTKRLSRAGFVAEAHAVRAGRKRGARHTIWTARRPHDRSAVQVR</sequence>
<dbReference type="Gene3D" id="3.40.50.150">
    <property type="entry name" value="Vaccinia Virus protein VP39"/>
    <property type="match status" value="1"/>
</dbReference>
<dbReference type="EMBL" id="FNPF01000001">
    <property type="protein sequence ID" value="SDX85680.1"/>
    <property type="molecule type" value="Genomic_DNA"/>
</dbReference>
<reference evidence="3 4" key="1">
    <citation type="submission" date="2016-10" db="EMBL/GenBank/DDBJ databases">
        <authorList>
            <person name="de Groot N.N."/>
        </authorList>
    </citation>
    <scope>NUCLEOTIDE SEQUENCE [LARGE SCALE GENOMIC DNA]</scope>
    <source>
        <strain evidence="3 4">DSM 26880</strain>
    </source>
</reference>
<dbReference type="InterPro" id="IPR029063">
    <property type="entry name" value="SAM-dependent_MTases_sf"/>
</dbReference>
<gene>
    <name evidence="3" type="ORF">SAMN05444340_101171</name>
</gene>
<proteinExistence type="predicted"/>
<dbReference type="AlphaFoldDB" id="A0A1H3F470"/>
<feature type="domain" description="Cyclic nucleotide-binding" evidence="2">
    <location>
        <begin position="121"/>
        <end position="179"/>
    </location>
</feature>
<protein>
    <recommendedName>
        <fullName evidence="2">Cyclic nucleotide-binding domain-containing protein</fullName>
    </recommendedName>
</protein>